<name>A0ABN2BBT2_9ACTN</name>
<sequence>MHFPHVAPFPQDSGMAATESAGSVTSGQLGWLDPSAAKSRYGVAYVRAVCGQAGLGFSETPPDEDGRAIDGTVDYQYASVNVQVKCTARFKIRGRSLTYEADPRWFPKWNQMWLPVYFVVVVVDLPYPPDWVHHQPGGTWHRSAAFWVRVDKMAPADSIVVPKAQRFDIHSLVHWKAEMDAIIFPTAEAGA</sequence>
<comment type="caution">
    <text evidence="3">The sequence shown here is derived from an EMBL/GenBank/DDBJ whole genome shotgun (WGS) entry which is preliminary data.</text>
</comment>
<gene>
    <name evidence="3" type="ORF">GCM10009827_065870</name>
</gene>
<keyword evidence="4" id="KW-1185">Reference proteome</keyword>
<evidence type="ECO:0000259" key="2">
    <source>
        <dbReference type="Pfam" id="PF14280"/>
    </source>
</evidence>
<dbReference type="Pfam" id="PF14280">
    <property type="entry name" value="DUF4365"/>
    <property type="match status" value="1"/>
</dbReference>
<reference evidence="3 4" key="1">
    <citation type="journal article" date="2019" name="Int. J. Syst. Evol. Microbiol.">
        <title>The Global Catalogue of Microorganisms (GCM) 10K type strain sequencing project: providing services to taxonomists for standard genome sequencing and annotation.</title>
        <authorList>
            <consortium name="The Broad Institute Genomics Platform"/>
            <consortium name="The Broad Institute Genome Sequencing Center for Infectious Disease"/>
            <person name="Wu L."/>
            <person name="Ma J."/>
        </authorList>
    </citation>
    <scope>NUCLEOTIDE SEQUENCE [LARGE SCALE GENOMIC DNA]</scope>
    <source>
        <strain evidence="3 4">JCM 15933</strain>
    </source>
</reference>
<organism evidence="3 4">
    <name type="scientific">Dactylosporangium maewongense</name>
    <dbReference type="NCBI Taxonomy" id="634393"/>
    <lineage>
        <taxon>Bacteria</taxon>
        <taxon>Bacillati</taxon>
        <taxon>Actinomycetota</taxon>
        <taxon>Actinomycetes</taxon>
        <taxon>Micromonosporales</taxon>
        <taxon>Micromonosporaceae</taxon>
        <taxon>Dactylosporangium</taxon>
    </lineage>
</organism>
<dbReference type="InterPro" id="IPR025375">
    <property type="entry name" value="DUF4365"/>
</dbReference>
<evidence type="ECO:0000256" key="1">
    <source>
        <dbReference type="SAM" id="MobiDB-lite"/>
    </source>
</evidence>
<accession>A0ABN2BBT2</accession>
<dbReference type="EMBL" id="BAAAQD010000014">
    <property type="protein sequence ID" value="GAA1537818.1"/>
    <property type="molecule type" value="Genomic_DNA"/>
</dbReference>
<protein>
    <recommendedName>
        <fullName evidence="2">DUF4365 domain-containing protein</fullName>
    </recommendedName>
</protein>
<evidence type="ECO:0000313" key="3">
    <source>
        <dbReference type="EMBL" id="GAA1537818.1"/>
    </source>
</evidence>
<proteinExistence type="predicted"/>
<evidence type="ECO:0000313" key="4">
    <source>
        <dbReference type="Proteomes" id="UP001501470"/>
    </source>
</evidence>
<dbReference type="Proteomes" id="UP001501470">
    <property type="component" value="Unassembled WGS sequence"/>
</dbReference>
<feature type="domain" description="DUF4365" evidence="2">
    <location>
        <begin position="41"/>
        <end position="176"/>
    </location>
</feature>
<feature type="region of interest" description="Disordered" evidence="1">
    <location>
        <begin position="1"/>
        <end position="20"/>
    </location>
</feature>